<dbReference type="SUPFAM" id="SSF53335">
    <property type="entry name" value="S-adenosyl-L-methionine-dependent methyltransferases"/>
    <property type="match status" value="1"/>
</dbReference>
<dbReference type="GO" id="GO:0032259">
    <property type="term" value="P:methylation"/>
    <property type="evidence" value="ECO:0007669"/>
    <property type="project" value="UniProtKB-KW"/>
</dbReference>
<dbReference type="EMBL" id="JAJTJA010000002">
    <property type="protein sequence ID" value="KAH8704218.1"/>
    <property type="molecule type" value="Genomic_DNA"/>
</dbReference>
<dbReference type="GO" id="GO:0008168">
    <property type="term" value="F:methyltransferase activity"/>
    <property type="evidence" value="ECO:0007669"/>
    <property type="project" value="UniProtKB-KW"/>
</dbReference>
<evidence type="ECO:0000313" key="1">
    <source>
        <dbReference type="EMBL" id="KAH8704218.1"/>
    </source>
</evidence>
<evidence type="ECO:0000313" key="2">
    <source>
        <dbReference type="Proteomes" id="UP001201262"/>
    </source>
</evidence>
<protein>
    <submittedName>
        <fullName evidence="1">LaeA-like methyltransferase</fullName>
    </submittedName>
</protein>
<keyword evidence="2" id="KW-1185">Reference proteome</keyword>
<accession>A0AAD4L4T6</accession>
<dbReference type="AlphaFoldDB" id="A0AAD4L4T6"/>
<keyword evidence="1" id="KW-0808">Transferase</keyword>
<sequence length="291" mass="32870">MATETEGHYILNRDATESTRLDEQHTLLTELAGGSPIHSRIAIDNIHAIADIATGTGVWLKHICTLLKDIPTDRPRYFHGFDISDSQFPREHAGIHFSVQDITKPFSDAHLNRYDLVHVRLLFCGLKKSEYEIAVANLMTLLKPGGFLQWDEIDYHALTQLNQENPRFFEIMKIVNDGLNSAQYSDSAPKLLKQTFKRKGLVKITSHDYVSSEQPRSAEIMQKWLHNALRMLIPWALETSEKEKGVDSTNQKSANEIIKEMGTIFAAKLVPRGEVSVVVGQKKGQTFCSIL</sequence>
<keyword evidence="1" id="KW-0489">Methyltransferase</keyword>
<reference evidence="1" key="1">
    <citation type="submission" date="2021-12" db="EMBL/GenBank/DDBJ databases">
        <title>Convergent genome expansion in fungi linked to evolution of root-endophyte symbiosis.</title>
        <authorList>
            <consortium name="DOE Joint Genome Institute"/>
            <person name="Ke Y.-H."/>
            <person name="Bonito G."/>
            <person name="Liao H.-L."/>
            <person name="Looney B."/>
            <person name="Rojas-Flechas A."/>
            <person name="Nash J."/>
            <person name="Hameed K."/>
            <person name="Schadt C."/>
            <person name="Martin F."/>
            <person name="Crous P.W."/>
            <person name="Miettinen O."/>
            <person name="Magnuson J.K."/>
            <person name="Labbe J."/>
            <person name="Jacobson D."/>
            <person name="Doktycz M.J."/>
            <person name="Veneault-Fourrey C."/>
            <person name="Kuo A."/>
            <person name="Mondo S."/>
            <person name="Calhoun S."/>
            <person name="Riley R."/>
            <person name="Ohm R."/>
            <person name="LaButti K."/>
            <person name="Andreopoulos B."/>
            <person name="Pangilinan J."/>
            <person name="Nolan M."/>
            <person name="Tritt A."/>
            <person name="Clum A."/>
            <person name="Lipzen A."/>
            <person name="Daum C."/>
            <person name="Barry K."/>
            <person name="Grigoriev I.V."/>
            <person name="Vilgalys R."/>
        </authorList>
    </citation>
    <scope>NUCLEOTIDE SEQUENCE</scope>
    <source>
        <strain evidence="1">PMI_201</strain>
    </source>
</reference>
<comment type="caution">
    <text evidence="1">The sequence shown here is derived from an EMBL/GenBank/DDBJ whole genome shotgun (WGS) entry which is preliminary data.</text>
</comment>
<gene>
    <name evidence="1" type="ORF">BGW36DRAFT_444921</name>
</gene>
<proteinExistence type="predicted"/>
<organism evidence="1 2">
    <name type="scientific">Talaromyces proteolyticus</name>
    <dbReference type="NCBI Taxonomy" id="1131652"/>
    <lineage>
        <taxon>Eukaryota</taxon>
        <taxon>Fungi</taxon>
        <taxon>Dikarya</taxon>
        <taxon>Ascomycota</taxon>
        <taxon>Pezizomycotina</taxon>
        <taxon>Eurotiomycetes</taxon>
        <taxon>Eurotiomycetidae</taxon>
        <taxon>Eurotiales</taxon>
        <taxon>Trichocomaceae</taxon>
        <taxon>Talaromyces</taxon>
        <taxon>Talaromyces sect. Bacilispori</taxon>
    </lineage>
</organism>
<dbReference type="GeneID" id="70251941"/>
<dbReference type="InterPro" id="IPR029063">
    <property type="entry name" value="SAM-dependent_MTases_sf"/>
</dbReference>
<name>A0AAD4L4T6_9EURO</name>
<dbReference type="Proteomes" id="UP001201262">
    <property type="component" value="Unassembled WGS sequence"/>
</dbReference>
<dbReference type="RefSeq" id="XP_046077236.1">
    <property type="nucleotide sequence ID" value="XM_046221654.1"/>
</dbReference>
<dbReference type="Gene3D" id="3.40.50.150">
    <property type="entry name" value="Vaccinia Virus protein VP39"/>
    <property type="match status" value="1"/>
</dbReference>